<dbReference type="RefSeq" id="WP_054875253.1">
    <property type="nucleotide sequence ID" value="NZ_LKET01000032.1"/>
</dbReference>
<dbReference type="GO" id="GO:0004176">
    <property type="term" value="F:ATP-dependent peptidase activity"/>
    <property type="evidence" value="ECO:0007669"/>
    <property type="project" value="UniProtKB-UniRule"/>
</dbReference>
<accession>A0A0P8W8K1</accession>
<dbReference type="Pfam" id="PF20436">
    <property type="entry name" value="LonB_AAA-LID"/>
    <property type="match status" value="1"/>
</dbReference>
<comment type="caution">
    <text evidence="4">The sequence shown here is derived from an EMBL/GenBank/DDBJ whole genome shotgun (WGS) entry which is preliminary data.</text>
</comment>
<protein>
    <recommendedName>
        <fullName evidence="2">endopeptidase La</fullName>
        <ecNumber evidence="2">3.4.21.53</ecNumber>
    </recommendedName>
</protein>
<feature type="active site" evidence="2">
    <location>
        <position position="693"/>
    </location>
</feature>
<dbReference type="PATRIC" id="fig|36849.3.peg.2337"/>
<dbReference type="Gene3D" id="1.10.8.60">
    <property type="match status" value="1"/>
</dbReference>
<organism evidence="4 5">
    <name type="scientific">Oxobacter pfennigii</name>
    <dbReference type="NCBI Taxonomy" id="36849"/>
    <lineage>
        <taxon>Bacteria</taxon>
        <taxon>Bacillati</taxon>
        <taxon>Bacillota</taxon>
        <taxon>Clostridia</taxon>
        <taxon>Eubacteriales</taxon>
        <taxon>Clostridiaceae</taxon>
        <taxon>Oxobacter</taxon>
    </lineage>
</organism>
<dbReference type="GO" id="GO:0006508">
    <property type="term" value="P:proteolysis"/>
    <property type="evidence" value="ECO:0007669"/>
    <property type="project" value="UniProtKB-KW"/>
</dbReference>
<keyword evidence="2" id="KW-0720">Serine protease</keyword>
<dbReference type="GO" id="GO:0030163">
    <property type="term" value="P:protein catabolic process"/>
    <property type="evidence" value="ECO:0007669"/>
    <property type="project" value="InterPro"/>
</dbReference>
<dbReference type="Pfam" id="PF05362">
    <property type="entry name" value="Lon_C"/>
    <property type="match status" value="1"/>
</dbReference>
<dbReference type="STRING" id="36849.OXPF_22160"/>
<dbReference type="GO" id="GO:0004252">
    <property type="term" value="F:serine-type endopeptidase activity"/>
    <property type="evidence" value="ECO:0007669"/>
    <property type="project" value="UniProtKB-UniRule"/>
</dbReference>
<dbReference type="Gene3D" id="3.30.230.10">
    <property type="match status" value="1"/>
</dbReference>
<dbReference type="OrthoDB" id="9758568at2"/>
<dbReference type="PANTHER" id="PTHR10046">
    <property type="entry name" value="ATP DEPENDENT LON PROTEASE FAMILY MEMBER"/>
    <property type="match status" value="1"/>
</dbReference>
<dbReference type="PRINTS" id="PR00830">
    <property type="entry name" value="ENDOLAPTASE"/>
</dbReference>
<sequence>MKKDFRVSPEQLLKNKYPGEINFRTTEDLRSFTGLIGQERAELSMKFGISIKEKGYNIYISGDNGTRRTEYAMETLKQAAKENDTPDDWCYVYNFESEYEPIALNFPKGLGKVFKHDMSFIVAKIAETMPEAFSGEEYDKQKNELLEGYQKTKGILVDELNSIAQSYGLQVKVAASGFAFVPVKEGKAMSELEYDNLLNEEKERITENISLMRLKAIEILRRLKTAEKEVNDKIEGLDIEMASYVVENAMTGIKSKYRAYGKVLKYFDSVKEDILKHIEVLTEDTTKESKESGKTDLLARYKVNLLIDNSETKGAPVIFESLPTYNNLFGNIEYESKHGSLVTDYLMIRAGSLLKSNGGYLIIKVSDILKNYKAWDGLKRVLNSNEIQIDGIRSQMDLLTINGLKPEAIPVDIKVILIGNESVYHLLYEYEEEFNDLFKIKVEFDVSMEKNERNIYKLASYLAGYCRKKNLHHIESKGFAVIIEQSLRAAENCNRISSCMEDILNIVEESNIWADISGSKYITRENVKKAIEEKKKRKGLIEDRMLRSYENKKIIIDVSGEAIGQINGLAVIESGGCRLGKPYRITASTYMGKSGIVNIEREVHMSGNIHNKSIMIIAGYLGEKYAKNIPLSLTAHICFEQLYGFIDGDSASIAELYAILSSLTNMPFKQYIAVTGSLNQMGEAQPVGGINEKIEGFHKICSMKGFNKMQGVIIPHQNVDDLILEDNVIADIKKGLFHIYAIKNVDEGIEILSGISAGSHNERGEFEEDTFNFLVDKRLKELIRNYTKLDETKQS</sequence>
<dbReference type="InterPro" id="IPR014721">
    <property type="entry name" value="Ribsml_uS5_D2-typ_fold_subgr"/>
</dbReference>
<dbReference type="GO" id="GO:0005524">
    <property type="term" value="F:ATP binding"/>
    <property type="evidence" value="ECO:0007669"/>
    <property type="project" value="InterPro"/>
</dbReference>
<feature type="domain" description="Lon proteolytic" evidence="3">
    <location>
        <begin position="560"/>
        <end position="755"/>
    </location>
</feature>
<evidence type="ECO:0000256" key="1">
    <source>
        <dbReference type="ARBA" id="ARBA00022670"/>
    </source>
</evidence>
<dbReference type="Pfam" id="PF20437">
    <property type="entry name" value="LonC_helical"/>
    <property type="match status" value="1"/>
</dbReference>
<feature type="active site" evidence="2">
    <location>
        <position position="650"/>
    </location>
</feature>
<evidence type="ECO:0000313" key="5">
    <source>
        <dbReference type="Proteomes" id="UP000050326"/>
    </source>
</evidence>
<dbReference type="PROSITE" id="PS51786">
    <property type="entry name" value="LON_PROTEOLYTIC"/>
    <property type="match status" value="1"/>
</dbReference>
<evidence type="ECO:0000256" key="2">
    <source>
        <dbReference type="PROSITE-ProRule" id="PRU01122"/>
    </source>
</evidence>
<dbReference type="InterPro" id="IPR027065">
    <property type="entry name" value="Lon_Prtase"/>
</dbReference>
<dbReference type="InterPro" id="IPR027417">
    <property type="entry name" value="P-loop_NTPase"/>
</dbReference>
<evidence type="ECO:0000313" key="4">
    <source>
        <dbReference type="EMBL" id="KPU44050.1"/>
    </source>
</evidence>
<dbReference type="Gene3D" id="3.40.50.300">
    <property type="entry name" value="P-loop containing nucleotide triphosphate hydrolases"/>
    <property type="match status" value="2"/>
</dbReference>
<name>A0A0P8W8K1_9CLOT</name>
<dbReference type="EC" id="3.4.21.53" evidence="2"/>
<gene>
    <name evidence="4" type="primary">lon_2</name>
    <name evidence="4" type="ORF">OXPF_22160</name>
</gene>
<dbReference type="SUPFAM" id="SSF52540">
    <property type="entry name" value="P-loop containing nucleoside triphosphate hydrolases"/>
    <property type="match status" value="1"/>
</dbReference>
<evidence type="ECO:0000259" key="3">
    <source>
        <dbReference type="PROSITE" id="PS51786"/>
    </source>
</evidence>
<dbReference type="InterPro" id="IPR041699">
    <property type="entry name" value="AAA_32"/>
</dbReference>
<comment type="catalytic activity">
    <reaction evidence="2">
        <text>Hydrolysis of proteins in presence of ATP.</text>
        <dbReference type="EC" id="3.4.21.53"/>
    </reaction>
</comment>
<reference evidence="4 5" key="1">
    <citation type="submission" date="2015-09" db="EMBL/GenBank/DDBJ databases">
        <title>Genome sequence of Oxobacter pfennigii DSM 3222.</title>
        <authorList>
            <person name="Poehlein A."/>
            <person name="Bengelsdorf F.R."/>
            <person name="Schiel-Bengelsdorf B."/>
            <person name="Duerre P."/>
            <person name="Daniel R."/>
        </authorList>
    </citation>
    <scope>NUCLEOTIDE SEQUENCE [LARGE SCALE GENOMIC DNA]</scope>
    <source>
        <strain evidence="4 5">DSM 3222</strain>
    </source>
</reference>
<keyword evidence="1 2" id="KW-0645">Protease</keyword>
<dbReference type="InterPro" id="IPR020568">
    <property type="entry name" value="Ribosomal_Su5_D2-typ_SF"/>
</dbReference>
<dbReference type="AlphaFoldDB" id="A0A0P8W8K1"/>
<dbReference type="SUPFAM" id="SSF54211">
    <property type="entry name" value="Ribosomal protein S5 domain 2-like"/>
    <property type="match status" value="1"/>
</dbReference>
<keyword evidence="5" id="KW-1185">Reference proteome</keyword>
<comment type="similarity">
    <text evidence="2">Belongs to the peptidase S16 family.</text>
</comment>
<dbReference type="Pfam" id="PF13654">
    <property type="entry name" value="AAA_32"/>
    <property type="match status" value="1"/>
</dbReference>
<dbReference type="Proteomes" id="UP000050326">
    <property type="component" value="Unassembled WGS sequence"/>
</dbReference>
<proteinExistence type="inferred from homology"/>
<dbReference type="InterPro" id="IPR046843">
    <property type="entry name" value="LonB_AAA-LID"/>
</dbReference>
<dbReference type="EMBL" id="LKET01000032">
    <property type="protein sequence ID" value="KPU44050.1"/>
    <property type="molecule type" value="Genomic_DNA"/>
</dbReference>
<keyword evidence="2 4" id="KW-0378">Hydrolase</keyword>
<dbReference type="InterPro" id="IPR008269">
    <property type="entry name" value="Lon_proteolytic"/>
</dbReference>
<dbReference type="InterPro" id="IPR046844">
    <property type="entry name" value="Lon-like_helical"/>
</dbReference>